<feature type="region of interest" description="Disordered" evidence="1">
    <location>
        <begin position="197"/>
        <end position="234"/>
    </location>
</feature>
<keyword evidence="2" id="KW-1133">Transmembrane helix</keyword>
<feature type="transmembrane region" description="Helical" evidence="2">
    <location>
        <begin position="122"/>
        <end position="141"/>
    </location>
</feature>
<gene>
    <name evidence="3" type="ORF">GYMLUDRAFT_46701</name>
</gene>
<dbReference type="AlphaFoldDB" id="A0A0D0CG29"/>
<evidence type="ECO:0000256" key="2">
    <source>
        <dbReference type="SAM" id="Phobius"/>
    </source>
</evidence>
<feature type="transmembrane region" description="Helical" evidence="2">
    <location>
        <begin position="147"/>
        <end position="166"/>
    </location>
</feature>
<reference evidence="3 4" key="1">
    <citation type="submission" date="2014-04" db="EMBL/GenBank/DDBJ databases">
        <title>Evolutionary Origins and Diversification of the Mycorrhizal Mutualists.</title>
        <authorList>
            <consortium name="DOE Joint Genome Institute"/>
            <consortium name="Mycorrhizal Genomics Consortium"/>
            <person name="Kohler A."/>
            <person name="Kuo A."/>
            <person name="Nagy L.G."/>
            <person name="Floudas D."/>
            <person name="Copeland A."/>
            <person name="Barry K.W."/>
            <person name="Cichocki N."/>
            <person name="Veneault-Fourrey C."/>
            <person name="LaButti K."/>
            <person name="Lindquist E.A."/>
            <person name="Lipzen A."/>
            <person name="Lundell T."/>
            <person name="Morin E."/>
            <person name="Murat C."/>
            <person name="Riley R."/>
            <person name="Ohm R."/>
            <person name="Sun H."/>
            <person name="Tunlid A."/>
            <person name="Henrissat B."/>
            <person name="Grigoriev I.V."/>
            <person name="Hibbett D.S."/>
            <person name="Martin F."/>
        </authorList>
    </citation>
    <scope>NUCLEOTIDE SEQUENCE [LARGE SCALE GENOMIC DNA]</scope>
    <source>
        <strain evidence="3 4">FD-317 M1</strain>
    </source>
</reference>
<feature type="region of interest" description="Disordered" evidence="1">
    <location>
        <begin position="1"/>
        <end position="66"/>
    </location>
</feature>
<evidence type="ECO:0000313" key="4">
    <source>
        <dbReference type="Proteomes" id="UP000053593"/>
    </source>
</evidence>
<dbReference type="EMBL" id="KN834793">
    <property type="protein sequence ID" value="KIK57077.1"/>
    <property type="molecule type" value="Genomic_DNA"/>
</dbReference>
<protein>
    <submittedName>
        <fullName evidence="3">Uncharacterized protein</fullName>
    </submittedName>
</protein>
<sequence length="275" mass="29410">MSSRFDVYSIPPIPSAPSSSTSSQPRVMNQPVPSPTAADSTHTHPPSYQSTVESEASDSTRPASANPYEYIAPSFAATSSTSLDEDPAPDHSFRPPIPPAFSSYSTFTNPSRPPTFTSKWPPVSRFVIAVLVLAGNLYTAAQAYNTSTVACVIGLILGFGTFYYNIRPQLRVTTYPPWSSEVFSAMNHASQTVFGAEADEQTADHSDPPSPLTSPSTKPKTKTKGRNGASAADRNSHGAFFASAHSFEVHAGVFNNVTGTVVNNFNASRRRRGGQ</sequence>
<keyword evidence="2" id="KW-0812">Transmembrane</keyword>
<name>A0A0D0CG29_9AGAR</name>
<keyword evidence="4" id="KW-1185">Reference proteome</keyword>
<organism evidence="3 4">
    <name type="scientific">Collybiopsis luxurians FD-317 M1</name>
    <dbReference type="NCBI Taxonomy" id="944289"/>
    <lineage>
        <taxon>Eukaryota</taxon>
        <taxon>Fungi</taxon>
        <taxon>Dikarya</taxon>
        <taxon>Basidiomycota</taxon>
        <taxon>Agaricomycotina</taxon>
        <taxon>Agaricomycetes</taxon>
        <taxon>Agaricomycetidae</taxon>
        <taxon>Agaricales</taxon>
        <taxon>Marasmiineae</taxon>
        <taxon>Omphalotaceae</taxon>
        <taxon>Collybiopsis</taxon>
        <taxon>Collybiopsis luxurians</taxon>
    </lineage>
</organism>
<feature type="compositionally biased region" description="Polar residues" evidence="1">
    <location>
        <begin position="37"/>
        <end position="63"/>
    </location>
</feature>
<dbReference type="Proteomes" id="UP000053593">
    <property type="component" value="Unassembled WGS sequence"/>
</dbReference>
<proteinExistence type="predicted"/>
<feature type="compositionally biased region" description="Low complexity" evidence="1">
    <location>
        <begin position="16"/>
        <end position="25"/>
    </location>
</feature>
<dbReference type="HOGENOM" id="CLU_1012127_0_0_1"/>
<accession>A0A0D0CG29</accession>
<evidence type="ECO:0000313" key="3">
    <source>
        <dbReference type="EMBL" id="KIK57077.1"/>
    </source>
</evidence>
<keyword evidence="2" id="KW-0472">Membrane</keyword>
<evidence type="ECO:0000256" key="1">
    <source>
        <dbReference type="SAM" id="MobiDB-lite"/>
    </source>
</evidence>